<feature type="region of interest" description="Disordered" evidence="1">
    <location>
        <begin position="173"/>
        <end position="243"/>
    </location>
</feature>
<organism evidence="2 3">
    <name type="scientific">Parelaphostrongylus tenuis</name>
    <name type="common">Meningeal worm</name>
    <dbReference type="NCBI Taxonomy" id="148309"/>
    <lineage>
        <taxon>Eukaryota</taxon>
        <taxon>Metazoa</taxon>
        <taxon>Ecdysozoa</taxon>
        <taxon>Nematoda</taxon>
        <taxon>Chromadorea</taxon>
        <taxon>Rhabditida</taxon>
        <taxon>Rhabditina</taxon>
        <taxon>Rhabditomorpha</taxon>
        <taxon>Strongyloidea</taxon>
        <taxon>Metastrongylidae</taxon>
        <taxon>Parelaphostrongylus</taxon>
    </lineage>
</organism>
<gene>
    <name evidence="2" type="ORF">KIN20_028371</name>
</gene>
<name>A0AAD5R164_PARTN</name>
<evidence type="ECO:0000313" key="3">
    <source>
        <dbReference type="Proteomes" id="UP001196413"/>
    </source>
</evidence>
<feature type="compositionally biased region" description="Polar residues" evidence="1">
    <location>
        <begin position="208"/>
        <end position="220"/>
    </location>
</feature>
<dbReference type="AlphaFoldDB" id="A0AAD5R164"/>
<protein>
    <submittedName>
        <fullName evidence="2">Uncharacterized protein</fullName>
    </submittedName>
</protein>
<keyword evidence="3" id="KW-1185">Reference proteome</keyword>
<comment type="caution">
    <text evidence="2">The sequence shown here is derived from an EMBL/GenBank/DDBJ whole genome shotgun (WGS) entry which is preliminary data.</text>
</comment>
<feature type="region of interest" description="Disordered" evidence="1">
    <location>
        <begin position="1"/>
        <end position="22"/>
    </location>
</feature>
<feature type="compositionally biased region" description="Polar residues" evidence="1">
    <location>
        <begin position="9"/>
        <end position="20"/>
    </location>
</feature>
<reference evidence="2" key="1">
    <citation type="submission" date="2021-06" db="EMBL/GenBank/DDBJ databases">
        <title>Parelaphostrongylus tenuis whole genome reference sequence.</title>
        <authorList>
            <person name="Garwood T.J."/>
            <person name="Larsen P.A."/>
            <person name="Fountain-Jones N.M."/>
            <person name="Garbe J.R."/>
            <person name="Macchietto M.G."/>
            <person name="Kania S.A."/>
            <person name="Gerhold R.W."/>
            <person name="Richards J.E."/>
            <person name="Wolf T.M."/>
        </authorList>
    </citation>
    <scope>NUCLEOTIDE SEQUENCE</scope>
    <source>
        <strain evidence="2">MNPRO001-30</strain>
        <tissue evidence="2">Meninges</tissue>
    </source>
</reference>
<feature type="region of interest" description="Disordered" evidence="1">
    <location>
        <begin position="100"/>
        <end position="119"/>
    </location>
</feature>
<evidence type="ECO:0000256" key="1">
    <source>
        <dbReference type="SAM" id="MobiDB-lite"/>
    </source>
</evidence>
<sequence length="243" mass="26104">MPRAEGSIRPSQSCGPSSFRQHVLHPGSLETVRVPRPGCVEGMLMPAPHVTVPKYCSSSSQAVQMWSAGTTVQKCLPADPCPGPEHFPVPLGGVQVEGGHENARDQTHSGCPSLPPRPRVLKVNPEVAARGRGKTAGGTVPLALLDHSADIIKLDSREMTRSGDRKRAPVFHLWDWKEGGPGADQEKEDEAHPVPGAVPSWGHVGHLSRQSAWNQPSSSHPHGPRCQQESRQAPGPVRPVIRD</sequence>
<dbReference type="EMBL" id="JAHQIW010005907">
    <property type="protein sequence ID" value="KAJ1367458.1"/>
    <property type="molecule type" value="Genomic_DNA"/>
</dbReference>
<dbReference type="Proteomes" id="UP001196413">
    <property type="component" value="Unassembled WGS sequence"/>
</dbReference>
<accession>A0AAD5R164</accession>
<evidence type="ECO:0000313" key="2">
    <source>
        <dbReference type="EMBL" id="KAJ1367458.1"/>
    </source>
</evidence>
<proteinExistence type="predicted"/>